<protein>
    <recommendedName>
        <fullName evidence="3">ABC transporter substrate-binding protein</fullName>
    </recommendedName>
</protein>
<evidence type="ECO:0008006" key="3">
    <source>
        <dbReference type="Google" id="ProtNLM"/>
    </source>
</evidence>
<evidence type="ECO:0000313" key="1">
    <source>
        <dbReference type="EMBL" id="NDL66224.1"/>
    </source>
</evidence>
<name>A0A7X5KLS9_9FIRM</name>
<dbReference type="InterPro" id="IPR045706">
    <property type="entry name" value="DUF6062"/>
</dbReference>
<dbReference type="EMBL" id="JAAEEH010000001">
    <property type="protein sequence ID" value="NDL66224.1"/>
    <property type="molecule type" value="Genomic_DNA"/>
</dbReference>
<organism evidence="1 2">
    <name type="scientific">Anaerotalea alkaliphila</name>
    <dbReference type="NCBI Taxonomy" id="2662126"/>
    <lineage>
        <taxon>Bacteria</taxon>
        <taxon>Bacillati</taxon>
        <taxon>Bacillota</taxon>
        <taxon>Clostridia</taxon>
        <taxon>Eubacteriales</taxon>
        <taxon>Anaerotalea</taxon>
    </lineage>
</organism>
<reference evidence="1 2" key="1">
    <citation type="submission" date="2020-01" db="EMBL/GenBank/DDBJ databases">
        <title>Anaeroalcalibacter tamaniensis gen. nov., sp. nov., moderately halophilic strictly anaerobic fermenter bacterium from mud volcano of Taman peninsula.</title>
        <authorList>
            <person name="Frolova A."/>
            <person name="Merkel A.Y."/>
            <person name="Slobodkin A.I."/>
        </authorList>
    </citation>
    <scope>NUCLEOTIDE SEQUENCE [LARGE SCALE GENOMIC DNA]</scope>
    <source>
        <strain evidence="1 2">F-3ap</strain>
    </source>
</reference>
<dbReference type="Pfam" id="PF19538">
    <property type="entry name" value="DUF6062"/>
    <property type="match status" value="1"/>
</dbReference>
<accession>A0A7X5KLS9</accession>
<dbReference type="Proteomes" id="UP000461585">
    <property type="component" value="Unassembled WGS sequence"/>
</dbReference>
<comment type="caution">
    <text evidence="1">The sequence shown here is derived from an EMBL/GenBank/DDBJ whole genome shotgun (WGS) entry which is preliminary data.</text>
</comment>
<proteinExistence type="predicted"/>
<gene>
    <name evidence="1" type="ORF">GXN74_00500</name>
</gene>
<sequence length="242" mass="28214">MAKEKIYTIPVNDAFHSKEGCPLCSMENKLEKDALDFITGSAYMVDDIRMETDRLGFCPSHWKDLHQADNRLGSALMTQTRMARLSGELQKLAMDPGAKGPKKTLFGRQPAGASLQDRFLSDCFLCDRVQKQLDQYVNTLFHMWKREEEFQQLFRSSEGFCLPHFLRLYEEAASHFSGKELEDFRLAAWEVFFSHYRQVQEELDWFIRKFDYRFKDEPWGNSKDAPRRAIEKLSGLSLTDPS</sequence>
<dbReference type="RefSeq" id="WP_162368950.1">
    <property type="nucleotide sequence ID" value="NZ_JAAEEH010000001.1"/>
</dbReference>
<dbReference type="AlphaFoldDB" id="A0A7X5KLS9"/>
<evidence type="ECO:0000313" key="2">
    <source>
        <dbReference type="Proteomes" id="UP000461585"/>
    </source>
</evidence>
<keyword evidence="2" id="KW-1185">Reference proteome</keyword>